<evidence type="ECO:0000313" key="3">
    <source>
        <dbReference type="Proteomes" id="UP000887116"/>
    </source>
</evidence>
<comment type="caution">
    <text evidence="2">The sequence shown here is derived from an EMBL/GenBank/DDBJ whole genome shotgun (WGS) entry which is preliminary data.</text>
</comment>
<organism evidence="2 3">
    <name type="scientific">Trichonephila clavata</name>
    <name type="common">Joro spider</name>
    <name type="synonym">Nephila clavata</name>
    <dbReference type="NCBI Taxonomy" id="2740835"/>
    <lineage>
        <taxon>Eukaryota</taxon>
        <taxon>Metazoa</taxon>
        <taxon>Ecdysozoa</taxon>
        <taxon>Arthropoda</taxon>
        <taxon>Chelicerata</taxon>
        <taxon>Arachnida</taxon>
        <taxon>Araneae</taxon>
        <taxon>Araneomorphae</taxon>
        <taxon>Entelegynae</taxon>
        <taxon>Araneoidea</taxon>
        <taxon>Nephilidae</taxon>
        <taxon>Trichonephila</taxon>
    </lineage>
</organism>
<keyword evidence="3" id="KW-1185">Reference proteome</keyword>
<gene>
    <name evidence="2" type="primary">AVEN_239285_1</name>
    <name evidence="2" type="ORF">TNCT_521051</name>
</gene>
<name>A0A8X6H5E1_TRICU</name>
<evidence type="ECO:0000313" key="2">
    <source>
        <dbReference type="EMBL" id="GFR17312.1"/>
    </source>
</evidence>
<feature type="compositionally biased region" description="Low complexity" evidence="1">
    <location>
        <begin position="1261"/>
        <end position="1270"/>
    </location>
</feature>
<accession>A0A8X6H5E1</accession>
<dbReference type="EMBL" id="BMAO01007623">
    <property type="protein sequence ID" value="GFR17312.1"/>
    <property type="molecule type" value="Genomic_DNA"/>
</dbReference>
<reference evidence="2" key="1">
    <citation type="submission" date="2020-07" db="EMBL/GenBank/DDBJ databases">
        <title>Multicomponent nature underlies the extraordinary mechanical properties of spider dragline silk.</title>
        <authorList>
            <person name="Kono N."/>
            <person name="Nakamura H."/>
            <person name="Mori M."/>
            <person name="Yoshida Y."/>
            <person name="Ohtoshi R."/>
            <person name="Malay A.D."/>
            <person name="Moran D.A.P."/>
            <person name="Tomita M."/>
            <person name="Numata K."/>
            <person name="Arakawa K."/>
        </authorList>
    </citation>
    <scope>NUCLEOTIDE SEQUENCE</scope>
</reference>
<feature type="region of interest" description="Disordered" evidence="1">
    <location>
        <begin position="367"/>
        <end position="414"/>
    </location>
</feature>
<feature type="region of interest" description="Disordered" evidence="1">
    <location>
        <begin position="970"/>
        <end position="997"/>
    </location>
</feature>
<dbReference type="Proteomes" id="UP000887116">
    <property type="component" value="Unassembled WGS sequence"/>
</dbReference>
<feature type="compositionally biased region" description="Polar residues" evidence="1">
    <location>
        <begin position="390"/>
        <end position="413"/>
    </location>
</feature>
<feature type="compositionally biased region" description="Polar residues" evidence="1">
    <location>
        <begin position="971"/>
        <end position="986"/>
    </location>
</feature>
<dbReference type="OrthoDB" id="6437918at2759"/>
<feature type="compositionally biased region" description="Basic residues" evidence="1">
    <location>
        <begin position="374"/>
        <end position="386"/>
    </location>
</feature>
<protein>
    <submittedName>
        <fullName evidence="2">Uncharacterized protein</fullName>
    </submittedName>
</protein>
<sequence length="1385" mass="155817">MLEIFPWIEDINREFSKSFPSDYQEYSLDLLIKKIQKELKEISSCPLSKRTKYLYEVLGYFYTHFCLKVKWNKSSQHMQVVCVQILANLIRVGLLLSDGNIESLWLNRILAAIRVFSGPPDHLYTALLCVNVLKKKYLKTYSIILKNILCYDQNTTKEPIEYLKVILLFRRLNALVKKDPVWNAEISLAVAKVKAPASLKSWLRAHNFEMLWDVKSKMILNKLMRKSLDKAILRRLQEVIVPQMCLKKTSLNRQMSPGASDSFVIDSSKQVQYESRMILTEYNGSSEVAPSTVKKLIKKRKLNFNAVGQGNIQTTNVEKGDEMLVANAHGGNKRKKAQEKKSSLIDNIQIKSNVQESTVLEMDYSGTKTSDMKIKKKRKRKQRSVKKSAGSVQGIKTMNQTDSNDTSQPSKNNIGKIKEKYDLYDIKKDSIERKLSGEKICISNSRKLINGSDKYESLDEISLQKGSPQQAQVAEKSALLSETVNCSPSVVGKEFKNVIVVKDLLDNEDTLNLQKELKGEIVENCERKDEAVEEIDKPILESVESQHSSILPVLEASSKKSLSNYIRNVTDGDINDLSYSKNTSGLSVESMNKITEDIELKDEVIDKPILESVGVQHSSTIPVLETSFKNTSDLQIELKDETIENFDREEEVIDEPILESVGVQHSSTIPVLGTSFKNTSDLQIELKDEIIENFDREVEVIDDAFLESVGLQRRLTVPVVEASSKKCFLKDDDSNKLISVKQSKIKSVNYSIEMNKSGSSFAESNCKGIIEDCSWKNTELDPQSSNLIIVENSSKNQAETFPNDTVNYIMGKMLKHLEQADHSVKDCSFETLKHNILKSGIKITNQSLSVTNDSNLESSPLLKKASNQLLFLDLSLEKSSPSKIKNTRHHVSKVTEFSFYRDFDHDLEDMKSEDSLSGSQITDKMDVKEFSSDDCSNDSDVSEINESTQVSQLGDVCKIYNSGDLPDSFHGKNNFSDSSEQSFISRNSKEKEVENETNFQVHKIDALEKDIESISPNMDSCVKSKKYKRLSLAVNLGERCDGGNVNENNSKILDSYINSAAEFDFDDKNNNSYGPENLMLQGNQIEGLHQNRKEAIDKKSPYVVLSDCVKKPFDSKIDIPKSPLHLTDSHIEMSFSSVCERISFTKSENQVKSQDQVDSCSSDLVEHDSITEPSLGMKLRKRTNHTASIEKSAPVVEEVHVKSAPVVEETHVKSAPVVEVHVKSCDTKQVETPIKLACQTSLRNRNFSRSCKSLGKGGIESPSSKSSSVKHSSKKLKKEVNQNLGFDFSVLSLDSPKTRSCRLRESSIKNIPEEQEDSVVMESETLSNSVFLNEEKEKACQKSSGSFTAASIEVDDPQKSNNQGYNLRSRKCIILPGKLKLEKKS</sequence>
<evidence type="ECO:0000256" key="1">
    <source>
        <dbReference type="SAM" id="MobiDB-lite"/>
    </source>
</evidence>
<proteinExistence type="predicted"/>
<feature type="region of interest" description="Disordered" evidence="1">
    <location>
        <begin position="1253"/>
        <end position="1276"/>
    </location>
</feature>